<evidence type="ECO:0000256" key="3">
    <source>
        <dbReference type="ARBA" id="ARBA00022777"/>
    </source>
</evidence>
<dbReference type="InterPro" id="IPR001057">
    <property type="entry name" value="Glu/AcGlu_kinase"/>
</dbReference>
<reference evidence="6 7" key="1">
    <citation type="submission" date="2024-05" db="EMBL/GenBank/DDBJ databases">
        <authorList>
            <person name="Wallberg A."/>
        </authorList>
    </citation>
    <scope>NUCLEOTIDE SEQUENCE [LARGE SCALE GENOMIC DNA]</scope>
</reference>
<proteinExistence type="predicted"/>
<dbReference type="GO" id="GO:0004349">
    <property type="term" value="F:glutamate 5-kinase activity"/>
    <property type="evidence" value="ECO:0007669"/>
    <property type="project" value="InterPro"/>
</dbReference>
<dbReference type="SUPFAM" id="SSF53633">
    <property type="entry name" value="Carbamate kinase-like"/>
    <property type="match status" value="1"/>
</dbReference>
<dbReference type="InterPro" id="IPR001048">
    <property type="entry name" value="Asp/Glu/Uridylate_kinase"/>
</dbReference>
<dbReference type="PRINTS" id="PR00474">
    <property type="entry name" value="GLU5KINASE"/>
</dbReference>
<keyword evidence="3" id="KW-0418">Kinase</keyword>
<dbReference type="Gene3D" id="3.40.1160.10">
    <property type="entry name" value="Acetylglutamate kinase-like"/>
    <property type="match status" value="1"/>
</dbReference>
<dbReference type="GO" id="GO:0004350">
    <property type="term" value="F:glutamate-5-semialdehyde dehydrogenase activity"/>
    <property type="evidence" value="ECO:0007669"/>
    <property type="project" value="TreeGrafter"/>
</dbReference>
<dbReference type="PANTHER" id="PTHR11063">
    <property type="entry name" value="GLUTAMATE SEMIALDEHYDE DEHYDROGENASE"/>
    <property type="match status" value="1"/>
</dbReference>
<comment type="caution">
    <text evidence="6">The sequence shown here is derived from an EMBL/GenBank/DDBJ whole genome shotgun (WGS) entry which is preliminary data.</text>
</comment>
<keyword evidence="2" id="KW-0547">Nucleotide-binding</keyword>
<protein>
    <recommendedName>
        <fullName evidence="5">Aspartate/glutamate/uridylate kinase domain-containing protein</fullName>
    </recommendedName>
</protein>
<evidence type="ECO:0000256" key="1">
    <source>
        <dbReference type="ARBA" id="ARBA00022679"/>
    </source>
</evidence>
<evidence type="ECO:0000313" key="6">
    <source>
        <dbReference type="EMBL" id="CAL4064052.1"/>
    </source>
</evidence>
<dbReference type="Proteomes" id="UP001497623">
    <property type="component" value="Unassembled WGS sequence"/>
</dbReference>
<sequence>DEVKAVLATRAAAAVGQSGLMSLYEAMFAQYGVKVAQILIAKNDFYNNETRQNLISTINELLHLNIMPIVNTNDAVSPPPQNDEISKKLDITDNDSLAAHLASEIETDLLILMTDVNGIYNKPPWEDGSRMIDTFSPNMTKELKFGKKSSVGTGGMDSKVKAANWALERGTSVVICNGLFQG</sequence>
<dbReference type="GO" id="GO:0005739">
    <property type="term" value="C:mitochondrion"/>
    <property type="evidence" value="ECO:0007669"/>
    <property type="project" value="TreeGrafter"/>
</dbReference>
<dbReference type="GO" id="GO:0005524">
    <property type="term" value="F:ATP binding"/>
    <property type="evidence" value="ECO:0007669"/>
    <property type="project" value="UniProtKB-KW"/>
</dbReference>
<dbReference type="PROSITE" id="PS00902">
    <property type="entry name" value="GLUTAMATE_5_KINASE"/>
    <property type="match status" value="1"/>
</dbReference>
<feature type="domain" description="Aspartate/glutamate/uridylate kinase" evidence="5">
    <location>
        <begin position="3"/>
        <end position="177"/>
    </location>
</feature>
<dbReference type="PANTHER" id="PTHR11063:SF8">
    <property type="entry name" value="DELTA-1-PYRROLINE-5-CARBOXYLATE SYNTHASE"/>
    <property type="match status" value="1"/>
</dbReference>
<name>A0AAV2PRK9_MEGNR</name>
<evidence type="ECO:0000313" key="7">
    <source>
        <dbReference type="Proteomes" id="UP001497623"/>
    </source>
</evidence>
<keyword evidence="7" id="KW-1185">Reference proteome</keyword>
<feature type="non-terminal residue" evidence="6">
    <location>
        <position position="1"/>
    </location>
</feature>
<organism evidence="6 7">
    <name type="scientific">Meganyctiphanes norvegica</name>
    <name type="common">Northern krill</name>
    <name type="synonym">Thysanopoda norvegica</name>
    <dbReference type="NCBI Taxonomy" id="48144"/>
    <lineage>
        <taxon>Eukaryota</taxon>
        <taxon>Metazoa</taxon>
        <taxon>Ecdysozoa</taxon>
        <taxon>Arthropoda</taxon>
        <taxon>Crustacea</taxon>
        <taxon>Multicrustacea</taxon>
        <taxon>Malacostraca</taxon>
        <taxon>Eumalacostraca</taxon>
        <taxon>Eucarida</taxon>
        <taxon>Euphausiacea</taxon>
        <taxon>Euphausiidae</taxon>
        <taxon>Meganyctiphanes</taxon>
    </lineage>
</organism>
<evidence type="ECO:0000256" key="4">
    <source>
        <dbReference type="ARBA" id="ARBA00022840"/>
    </source>
</evidence>
<evidence type="ECO:0000259" key="5">
    <source>
        <dbReference type="Pfam" id="PF00696"/>
    </source>
</evidence>
<keyword evidence="4" id="KW-0067">ATP-binding</keyword>
<dbReference type="Pfam" id="PF00696">
    <property type="entry name" value="AA_kinase"/>
    <property type="match status" value="1"/>
</dbReference>
<keyword evidence="1" id="KW-0808">Transferase</keyword>
<dbReference type="AlphaFoldDB" id="A0AAV2PRK9"/>
<feature type="non-terminal residue" evidence="6">
    <location>
        <position position="182"/>
    </location>
</feature>
<dbReference type="EMBL" id="CAXKWB010001341">
    <property type="protein sequence ID" value="CAL4064052.1"/>
    <property type="molecule type" value="Genomic_DNA"/>
</dbReference>
<accession>A0AAV2PRK9</accession>
<evidence type="ECO:0000256" key="2">
    <source>
        <dbReference type="ARBA" id="ARBA00022741"/>
    </source>
</evidence>
<dbReference type="InterPro" id="IPR036393">
    <property type="entry name" value="AceGlu_kinase-like_sf"/>
</dbReference>
<dbReference type="InterPro" id="IPR019797">
    <property type="entry name" value="Glutamate_5-kinase_CS"/>
</dbReference>
<gene>
    <name evidence="6" type="ORF">MNOR_LOCUS3804</name>
</gene>